<dbReference type="InterPro" id="IPR036020">
    <property type="entry name" value="WW_dom_sf"/>
</dbReference>
<dbReference type="Pfam" id="PF00397">
    <property type="entry name" value="WW"/>
    <property type="match status" value="1"/>
</dbReference>
<dbReference type="AlphaFoldDB" id="W7SZH6"/>
<comment type="caution">
    <text evidence="3">The sequence shown here is derived from an EMBL/GenBank/DDBJ whole genome shotgun (WGS) entry which is preliminary data.</text>
</comment>
<feature type="domain" description="WW" evidence="2">
    <location>
        <begin position="210"/>
        <end position="244"/>
    </location>
</feature>
<feature type="compositionally biased region" description="Basic and acidic residues" evidence="1">
    <location>
        <begin position="467"/>
        <end position="484"/>
    </location>
</feature>
<evidence type="ECO:0000313" key="3">
    <source>
        <dbReference type="EMBL" id="EWM20250.1"/>
    </source>
</evidence>
<evidence type="ECO:0000256" key="1">
    <source>
        <dbReference type="SAM" id="MobiDB-lite"/>
    </source>
</evidence>
<dbReference type="Proteomes" id="UP000019335">
    <property type="component" value="Unassembled WGS sequence"/>
</dbReference>
<feature type="domain" description="WW" evidence="2">
    <location>
        <begin position="313"/>
        <end position="347"/>
    </location>
</feature>
<sequence length="484" mass="53441">MWAQLRQGCLEHKQKRTWRSVHDDADAFEAVPSPTFVRRWATKAMQGFVQSPEAFSPGRGHKRASATTGRIGDKREDSREEGEPAETDQDTVQSSHGRDSAAKVSEDSTVQDQHGVRDESANARTTVRNRVMAAHVLSGAELVREDRQTGLPQDGSPGTPGAAPRGDVGEVPAWPAHARFNQGHAKTEGLDASASPPGGAPFFSQPPSFTQLPPHWATAIDPSTGATYYYHERTGACSWKPPPSLPPFHSPSLPPSLPPSWDPSLGWRGHATTLCGPHLPPELRKLHAALEKVPLPLPDADSPPFPPLPAPEPSLDQTWVKLCEEGTGRAFYYNVVSQARQWEVPIGYQEENKATCRVEHEHAVSTQVRGWEGERGGGGERGRGGKREWEVDGLSMETERETERKAGERRREITFYESRGDRCLSLPARLPSLATHLFLLQPRLPPPCERDVRMLRHYFDPSTLPGNREDAKRKKEATARGEDG</sequence>
<dbReference type="PROSITE" id="PS50020">
    <property type="entry name" value="WW_DOMAIN_2"/>
    <property type="match status" value="2"/>
</dbReference>
<dbReference type="SMART" id="SM00456">
    <property type="entry name" value="WW"/>
    <property type="match status" value="2"/>
</dbReference>
<dbReference type="CDD" id="cd00201">
    <property type="entry name" value="WW"/>
    <property type="match status" value="1"/>
</dbReference>
<reference evidence="3 4" key="1">
    <citation type="journal article" date="2014" name="Mol. Plant">
        <title>Chromosome Scale Genome Assembly and Transcriptome Profiling of Nannochloropsis gaditana in Nitrogen Depletion.</title>
        <authorList>
            <person name="Corteggiani Carpinelli E."/>
            <person name="Telatin A."/>
            <person name="Vitulo N."/>
            <person name="Forcato C."/>
            <person name="D'Angelo M."/>
            <person name="Schiavon R."/>
            <person name="Vezzi A."/>
            <person name="Giacometti G.M."/>
            <person name="Morosinotto T."/>
            <person name="Valle G."/>
        </authorList>
    </citation>
    <scope>NUCLEOTIDE SEQUENCE [LARGE SCALE GENOMIC DNA]</scope>
    <source>
        <strain evidence="3 4">B-31</strain>
    </source>
</reference>
<feature type="compositionally biased region" description="Basic and acidic residues" evidence="1">
    <location>
        <begin position="371"/>
        <end position="390"/>
    </location>
</feature>
<feature type="region of interest" description="Disordered" evidence="1">
    <location>
        <begin position="459"/>
        <end position="484"/>
    </location>
</feature>
<feature type="region of interest" description="Disordered" evidence="1">
    <location>
        <begin position="141"/>
        <end position="171"/>
    </location>
</feature>
<proteinExistence type="predicted"/>
<feature type="region of interest" description="Disordered" evidence="1">
    <location>
        <begin position="367"/>
        <end position="405"/>
    </location>
</feature>
<dbReference type="InterPro" id="IPR001202">
    <property type="entry name" value="WW_dom"/>
</dbReference>
<feature type="compositionally biased region" description="Basic and acidic residues" evidence="1">
    <location>
        <begin position="96"/>
        <end position="106"/>
    </location>
</feature>
<feature type="region of interest" description="Disordered" evidence="1">
    <location>
        <begin position="51"/>
        <end position="127"/>
    </location>
</feature>
<accession>W7SZH6</accession>
<dbReference type="Gene3D" id="2.20.70.10">
    <property type="match status" value="1"/>
</dbReference>
<organism evidence="3 4">
    <name type="scientific">Nannochloropsis gaditana</name>
    <dbReference type="NCBI Taxonomy" id="72520"/>
    <lineage>
        <taxon>Eukaryota</taxon>
        <taxon>Sar</taxon>
        <taxon>Stramenopiles</taxon>
        <taxon>Ochrophyta</taxon>
        <taxon>Eustigmatophyceae</taxon>
        <taxon>Eustigmatales</taxon>
        <taxon>Monodopsidaceae</taxon>
        <taxon>Nannochloropsis</taxon>
    </lineage>
</organism>
<keyword evidence="4" id="KW-1185">Reference proteome</keyword>
<gene>
    <name evidence="3" type="ORF">Naga_100363g3</name>
</gene>
<dbReference type="EMBL" id="AZIL01003258">
    <property type="protein sequence ID" value="EWM20250.1"/>
    <property type="molecule type" value="Genomic_DNA"/>
</dbReference>
<protein>
    <submittedName>
        <fullName evidence="3">WW/Rsp5/WWP</fullName>
    </submittedName>
</protein>
<feature type="compositionally biased region" description="Basic and acidic residues" evidence="1">
    <location>
        <begin position="71"/>
        <end position="82"/>
    </location>
</feature>
<dbReference type="SUPFAM" id="SSF51045">
    <property type="entry name" value="WW domain"/>
    <property type="match status" value="2"/>
</dbReference>
<name>W7SZH6_9STRA</name>
<evidence type="ECO:0000259" key="2">
    <source>
        <dbReference type="PROSITE" id="PS50020"/>
    </source>
</evidence>
<dbReference type="OrthoDB" id="2530521at2759"/>
<evidence type="ECO:0000313" key="4">
    <source>
        <dbReference type="Proteomes" id="UP000019335"/>
    </source>
</evidence>